<feature type="region of interest" description="Disordered" evidence="1">
    <location>
        <begin position="1"/>
        <end position="21"/>
    </location>
</feature>
<feature type="compositionally biased region" description="Basic and acidic residues" evidence="1">
    <location>
        <begin position="83"/>
        <end position="97"/>
    </location>
</feature>
<feature type="region of interest" description="Disordered" evidence="1">
    <location>
        <begin position="241"/>
        <end position="264"/>
    </location>
</feature>
<dbReference type="GeneID" id="108007972"/>
<keyword evidence="2" id="KW-1185">Reference proteome</keyword>
<reference evidence="3" key="1">
    <citation type="submission" date="2025-08" db="UniProtKB">
        <authorList>
            <consortium name="RefSeq"/>
        </authorList>
    </citation>
    <scope>IDENTIFICATION</scope>
</reference>
<name>A0AB39Z272_DROSZ</name>
<sequence>MDRSHKSDEAFGQSMSSNSRRVMWKLSEEEETFDSLVNYRRIPARSQLDQQNRSQVTDVPAKKRTATENWLLLVRDLEKKEASSIEEGKKSVGHREPSWSANPQTSATSLPEVKEISPKERAIIYWRRLFDGIHKREQGEKRTAGVEQEDPADIVLTAKPSLALRYKPSHESLKHKRSKELAPERCPSSTRESAPCKLVSDLQLESFSLPPQQTCVVREVAPRFAHRRRLSIANDTDSCCSGELEVPKNSPVQDQEPGPRPRSELISVHVSAPTISSFMEATRRSTSPVRRRTAVSKVAVGTKGGSSPAAGGNKCSSASSGSAGTTTLPTFRQRQQELHRYRVMIERRRLDLLELKIAREREEALHNEILFHKDLQIKDNMIKAYEDNDCSNA</sequence>
<accession>A0AB39Z272</accession>
<gene>
    <name evidence="3" type="primary">LOC108007972</name>
</gene>
<organism evidence="2 3">
    <name type="scientific">Drosophila suzukii</name>
    <name type="common">Spotted-wing drosophila fruit fly</name>
    <dbReference type="NCBI Taxonomy" id="28584"/>
    <lineage>
        <taxon>Eukaryota</taxon>
        <taxon>Metazoa</taxon>
        <taxon>Ecdysozoa</taxon>
        <taxon>Arthropoda</taxon>
        <taxon>Hexapoda</taxon>
        <taxon>Insecta</taxon>
        <taxon>Pterygota</taxon>
        <taxon>Neoptera</taxon>
        <taxon>Endopterygota</taxon>
        <taxon>Diptera</taxon>
        <taxon>Brachycera</taxon>
        <taxon>Muscomorpha</taxon>
        <taxon>Ephydroidea</taxon>
        <taxon>Drosophilidae</taxon>
        <taxon>Drosophila</taxon>
        <taxon>Sophophora</taxon>
    </lineage>
</organism>
<feature type="region of interest" description="Disordered" evidence="1">
    <location>
        <begin position="83"/>
        <end position="113"/>
    </location>
</feature>
<protein>
    <submittedName>
        <fullName evidence="3">Uncharacterized protein</fullName>
    </submittedName>
</protein>
<dbReference type="AlphaFoldDB" id="A0AB39Z272"/>
<evidence type="ECO:0000313" key="2">
    <source>
        <dbReference type="Proteomes" id="UP001652628"/>
    </source>
</evidence>
<feature type="compositionally biased region" description="Polar residues" evidence="1">
    <location>
        <begin position="99"/>
        <end position="109"/>
    </location>
</feature>
<feature type="region of interest" description="Disordered" evidence="1">
    <location>
        <begin position="168"/>
        <end position="192"/>
    </location>
</feature>
<dbReference type="RefSeq" id="XP_016927231.4">
    <property type="nucleotide sequence ID" value="XM_017071742.4"/>
</dbReference>
<feature type="compositionally biased region" description="Low complexity" evidence="1">
    <location>
        <begin position="309"/>
        <end position="324"/>
    </location>
</feature>
<feature type="region of interest" description="Disordered" evidence="1">
    <location>
        <begin position="281"/>
        <end position="331"/>
    </location>
</feature>
<proteinExistence type="predicted"/>
<evidence type="ECO:0000313" key="3">
    <source>
        <dbReference type="RefSeq" id="XP_016927231.4"/>
    </source>
</evidence>
<dbReference type="Proteomes" id="UP001652628">
    <property type="component" value="Chromosome 3"/>
</dbReference>
<evidence type="ECO:0000256" key="1">
    <source>
        <dbReference type="SAM" id="MobiDB-lite"/>
    </source>
</evidence>